<dbReference type="VEuPathDB" id="FungiDB:YALI1_C21924g"/>
<evidence type="ECO:0000313" key="3">
    <source>
        <dbReference type="Proteomes" id="UP000182444"/>
    </source>
</evidence>
<dbReference type="InterPro" id="IPR021109">
    <property type="entry name" value="Peptidase_aspartic_dom_sf"/>
</dbReference>
<dbReference type="EMBL" id="CP017555">
    <property type="protein sequence ID" value="AOW02927.1"/>
    <property type="molecule type" value="Genomic_DNA"/>
</dbReference>
<feature type="compositionally biased region" description="Basic and acidic residues" evidence="1">
    <location>
        <begin position="318"/>
        <end position="333"/>
    </location>
</feature>
<feature type="region of interest" description="Disordered" evidence="1">
    <location>
        <begin position="318"/>
        <end position="342"/>
    </location>
</feature>
<dbReference type="VEuPathDB" id="FungiDB:YALI0_C15466g"/>
<dbReference type="Gene3D" id="2.40.70.10">
    <property type="entry name" value="Acid Proteases"/>
    <property type="match status" value="2"/>
</dbReference>
<name>A0A1D8NBB8_YARLL</name>
<evidence type="ECO:0000313" key="2">
    <source>
        <dbReference type="EMBL" id="AOW02927.1"/>
    </source>
</evidence>
<proteinExistence type="predicted"/>
<accession>A0A1D8NBB8</accession>
<dbReference type="RefSeq" id="XP_501870.2">
    <property type="nucleotide sequence ID" value="XM_501870.2"/>
</dbReference>
<sequence length="469" mass="52765">MAIAHKLLRSILSYHHLLYIHIHYRLLKELISYDTKATVGILSQFVQLTQFTDNRQLMDYTQPYTCYKLDGTDDLVQSPFVEVALKPKKGIKIRALISPHSNVSLVDRRTLVEHRLFQHLEIDGEGTVISRPGGSSTSTEIQAIGTLILNFNMGQFALSHCFYVVNNITPKVVLGSDFLASLNLKLDVKGARLRYKNVWVKLVNQHGEGAFDEVTELHKENSPDGRAGLMTTQQPVAQGFDGVAMETILTERVYQDGVATETMTRETIMKPNLETSVREELASPTTPHPLPEIPQYESDGDEECDYLFDLVSTPSIKPKTENEVRDSTREENCGQKSDGVPSDHRPFIPFRIRGRLTYSALFSPSSPVSAISVRILESTNMLGMVDFAEIEFDDPGVRGVGSILLFFKIDNINLLTRFYVVEGMEEDAILGSDFVKNFVARVDHTLNVIWWKNPGNANFTKWLDGPLQL</sequence>
<dbReference type="Proteomes" id="UP000182444">
    <property type="component" value="Chromosome 1C"/>
</dbReference>
<dbReference type="AlphaFoldDB" id="A0A1D8NBB8"/>
<gene>
    <name evidence="2" type="ORF">YALI1_C21924g</name>
</gene>
<protein>
    <submittedName>
        <fullName evidence="2">Uncharacterized protein</fullName>
    </submittedName>
</protein>
<dbReference type="KEGG" id="yli:2909409"/>
<organism evidence="2 3">
    <name type="scientific">Yarrowia lipolytica</name>
    <name type="common">Candida lipolytica</name>
    <dbReference type="NCBI Taxonomy" id="4952"/>
    <lineage>
        <taxon>Eukaryota</taxon>
        <taxon>Fungi</taxon>
        <taxon>Dikarya</taxon>
        <taxon>Ascomycota</taxon>
        <taxon>Saccharomycotina</taxon>
        <taxon>Dipodascomycetes</taxon>
        <taxon>Dipodascales</taxon>
        <taxon>Dipodascales incertae sedis</taxon>
        <taxon>Yarrowia</taxon>
    </lineage>
</organism>
<evidence type="ECO:0000256" key="1">
    <source>
        <dbReference type="SAM" id="MobiDB-lite"/>
    </source>
</evidence>
<dbReference type="GeneID" id="2909409"/>
<reference evidence="2 3" key="1">
    <citation type="journal article" date="2016" name="PLoS ONE">
        <title>Sequence Assembly of Yarrowia lipolytica Strain W29/CLIB89 Shows Transposable Element Diversity.</title>
        <authorList>
            <person name="Magnan C."/>
            <person name="Yu J."/>
            <person name="Chang I."/>
            <person name="Jahn E."/>
            <person name="Kanomata Y."/>
            <person name="Wu J."/>
            <person name="Zeller M."/>
            <person name="Oakes M."/>
            <person name="Baldi P."/>
            <person name="Sandmeyer S."/>
        </authorList>
    </citation>
    <scope>NUCLEOTIDE SEQUENCE [LARGE SCALE GENOMIC DNA]</scope>
    <source>
        <strain evidence="3">CLIB89(W29)</strain>
    </source>
</reference>